<organism evidence="1 2">
    <name type="scientific">Rhipicephalus microplus</name>
    <name type="common">Cattle tick</name>
    <name type="synonym">Boophilus microplus</name>
    <dbReference type="NCBI Taxonomy" id="6941"/>
    <lineage>
        <taxon>Eukaryota</taxon>
        <taxon>Metazoa</taxon>
        <taxon>Ecdysozoa</taxon>
        <taxon>Arthropoda</taxon>
        <taxon>Chelicerata</taxon>
        <taxon>Arachnida</taxon>
        <taxon>Acari</taxon>
        <taxon>Parasitiformes</taxon>
        <taxon>Ixodida</taxon>
        <taxon>Ixodoidea</taxon>
        <taxon>Ixodidae</taxon>
        <taxon>Rhipicephalinae</taxon>
        <taxon>Rhipicephalus</taxon>
        <taxon>Boophilus</taxon>
    </lineage>
</organism>
<protein>
    <submittedName>
        <fullName evidence="1">Uncharacterized protein</fullName>
    </submittedName>
</protein>
<dbReference type="Proteomes" id="UP000821866">
    <property type="component" value="Unassembled WGS sequence"/>
</dbReference>
<reference evidence="1" key="1">
    <citation type="journal article" date="2020" name="Cell">
        <title>Large-Scale Comparative Analyses of Tick Genomes Elucidate Their Genetic Diversity and Vector Capacities.</title>
        <authorList>
            <consortium name="Tick Genome and Microbiome Consortium (TIGMIC)"/>
            <person name="Jia N."/>
            <person name="Wang J."/>
            <person name="Shi W."/>
            <person name="Du L."/>
            <person name="Sun Y."/>
            <person name="Zhan W."/>
            <person name="Jiang J.F."/>
            <person name="Wang Q."/>
            <person name="Zhang B."/>
            <person name="Ji P."/>
            <person name="Bell-Sakyi L."/>
            <person name="Cui X.M."/>
            <person name="Yuan T.T."/>
            <person name="Jiang B.G."/>
            <person name="Yang W.F."/>
            <person name="Lam T.T."/>
            <person name="Chang Q.C."/>
            <person name="Ding S.J."/>
            <person name="Wang X.J."/>
            <person name="Zhu J.G."/>
            <person name="Ruan X.D."/>
            <person name="Zhao L."/>
            <person name="Wei J.T."/>
            <person name="Ye R.Z."/>
            <person name="Que T.C."/>
            <person name="Du C.H."/>
            <person name="Zhou Y.H."/>
            <person name="Cheng J.X."/>
            <person name="Dai P.F."/>
            <person name="Guo W.B."/>
            <person name="Han X.H."/>
            <person name="Huang E.J."/>
            <person name="Li L.F."/>
            <person name="Wei W."/>
            <person name="Gao Y.C."/>
            <person name="Liu J.Z."/>
            <person name="Shao H.Z."/>
            <person name="Wang X."/>
            <person name="Wang C.C."/>
            <person name="Yang T.C."/>
            <person name="Huo Q.B."/>
            <person name="Li W."/>
            <person name="Chen H.Y."/>
            <person name="Chen S.E."/>
            <person name="Zhou L.G."/>
            <person name="Ni X.B."/>
            <person name="Tian J.H."/>
            <person name="Sheng Y."/>
            <person name="Liu T."/>
            <person name="Pan Y.S."/>
            <person name="Xia L.Y."/>
            <person name="Li J."/>
            <person name="Zhao F."/>
            <person name="Cao W.C."/>
        </authorList>
    </citation>
    <scope>NUCLEOTIDE SEQUENCE</scope>
    <source>
        <strain evidence="1">Rmic-2018</strain>
    </source>
</reference>
<comment type="caution">
    <text evidence="1">The sequence shown here is derived from an EMBL/GenBank/DDBJ whole genome shotgun (WGS) entry which is preliminary data.</text>
</comment>
<reference evidence="1" key="2">
    <citation type="submission" date="2021-09" db="EMBL/GenBank/DDBJ databases">
        <authorList>
            <person name="Jia N."/>
            <person name="Wang J."/>
            <person name="Shi W."/>
            <person name="Du L."/>
            <person name="Sun Y."/>
            <person name="Zhan W."/>
            <person name="Jiang J."/>
            <person name="Wang Q."/>
            <person name="Zhang B."/>
            <person name="Ji P."/>
            <person name="Sakyi L.B."/>
            <person name="Cui X."/>
            <person name="Yuan T."/>
            <person name="Jiang B."/>
            <person name="Yang W."/>
            <person name="Lam T.T.-Y."/>
            <person name="Chang Q."/>
            <person name="Ding S."/>
            <person name="Wang X."/>
            <person name="Zhu J."/>
            <person name="Ruan X."/>
            <person name="Zhao L."/>
            <person name="Wei J."/>
            <person name="Que T."/>
            <person name="Du C."/>
            <person name="Cheng J."/>
            <person name="Dai P."/>
            <person name="Han X."/>
            <person name="Huang E."/>
            <person name="Gao Y."/>
            <person name="Liu J."/>
            <person name="Shao H."/>
            <person name="Ye R."/>
            <person name="Li L."/>
            <person name="Wei W."/>
            <person name="Wang X."/>
            <person name="Wang C."/>
            <person name="Huo Q."/>
            <person name="Li W."/>
            <person name="Guo W."/>
            <person name="Chen H."/>
            <person name="Chen S."/>
            <person name="Zhou L."/>
            <person name="Zhou L."/>
            <person name="Ni X."/>
            <person name="Tian J."/>
            <person name="Zhou Y."/>
            <person name="Sheng Y."/>
            <person name="Liu T."/>
            <person name="Pan Y."/>
            <person name="Xia L."/>
            <person name="Li J."/>
            <person name="Zhao F."/>
            <person name="Cao W."/>
        </authorList>
    </citation>
    <scope>NUCLEOTIDE SEQUENCE</scope>
    <source>
        <strain evidence="1">Rmic-2018</strain>
        <tissue evidence="1">Larvae</tissue>
    </source>
</reference>
<dbReference type="AlphaFoldDB" id="A0A9J6CW82"/>
<keyword evidence="2" id="KW-1185">Reference proteome</keyword>
<evidence type="ECO:0000313" key="2">
    <source>
        <dbReference type="Proteomes" id="UP000821866"/>
    </source>
</evidence>
<accession>A0A9J6CW82</accession>
<gene>
    <name evidence="1" type="ORF">HPB51_028974</name>
</gene>
<dbReference type="EMBL" id="JABSTU010006091">
    <property type="protein sequence ID" value="KAH7934659.1"/>
    <property type="molecule type" value="Genomic_DNA"/>
</dbReference>
<evidence type="ECO:0000313" key="1">
    <source>
        <dbReference type="EMBL" id="KAH7934659.1"/>
    </source>
</evidence>
<name>A0A9J6CW82_RHIMP</name>
<proteinExistence type="predicted"/>
<sequence>MQEVDFGAKQRPSGFPKSRMIPQISQRWTSVRSKDPAAFPNRGCDSTDFSLLSYAGGGLRCEAKTQQLSQIEGCDSTDFSLLSYAGGGLRCEAKTQRLSQIEAVIPQISQRWTLVRSKDPATFLNRSCDSTDFSLLSYAGGGLRCEAKTQRLSQIEAVIPQISQRWTSVRSKDQAAFRNRGCDSTDFSLLSYAGGGLRCEAKTQRLSQIEAVIPQILRGGLRCEAKTKRLSEIEAVIPQISQRWTSVRSKDPATFPNRGCDSTDFSLLSYAGGGLQCEPKTQWLSQIEAVIPQISQRWTSVRSKDPAASSNRGCDSTDFPADIKAVIIRVAHKKAIGVEGMQVSEKAERFIKTWLFKFVGFNEGCLIYLNAKHDVERTSVGIRRDMTLASRLKTPVNALKGVSPPVELTHFDLVWGYTVKYMPNVLLGLTRHFAHYWFDSSNSNEPSYMVDYTIHLMVK</sequence>